<keyword evidence="2" id="KW-1185">Reference proteome</keyword>
<dbReference type="OrthoDB" id="1766338at2"/>
<dbReference type="InterPro" id="IPR023378">
    <property type="entry name" value="YheA/YmcA-like_dom_sf"/>
</dbReference>
<dbReference type="AlphaFoldDB" id="A0A1G9Z6Q2"/>
<gene>
    <name evidence="1" type="ORF">SAMN05216544_2043</name>
</gene>
<evidence type="ECO:0000313" key="1">
    <source>
        <dbReference type="EMBL" id="SDN16735.1"/>
    </source>
</evidence>
<dbReference type="Gene3D" id="1.20.1500.10">
    <property type="entry name" value="YheA/YmcA-like"/>
    <property type="match status" value="1"/>
</dbReference>
<reference evidence="2" key="1">
    <citation type="submission" date="2016-10" db="EMBL/GenBank/DDBJ databases">
        <authorList>
            <person name="Varghese N."/>
            <person name="Submissions S."/>
        </authorList>
    </citation>
    <scope>NUCLEOTIDE SEQUENCE [LARGE SCALE GENOMIC DNA]</scope>
    <source>
        <strain evidence="2">M83</strain>
    </source>
</reference>
<evidence type="ECO:0000313" key="2">
    <source>
        <dbReference type="Proteomes" id="UP000187651"/>
    </source>
</evidence>
<accession>A0A1G9Z6Q2</accession>
<protein>
    <submittedName>
        <fullName evidence="1">Control of competence regulator ComK, YlbF/YmcA</fullName>
    </submittedName>
</protein>
<dbReference type="SUPFAM" id="SSF158622">
    <property type="entry name" value="YheA/YmcA-like"/>
    <property type="match status" value="1"/>
</dbReference>
<dbReference type="Pfam" id="PF06133">
    <property type="entry name" value="Com_YlbF"/>
    <property type="match status" value="1"/>
</dbReference>
<sequence length="115" mass="13783">MTGDKLETLKKELTQTILESDEYKEYKRLEAIINRNPDLRRSVDEFRRRTFEIVNNDDIEDVYTAMLNLNIEFDNMRRQDIVNRYLTAEICFSSLVKDIVKSIVEPIDMELDFLR</sequence>
<dbReference type="EMBL" id="FNHZ01000007">
    <property type="protein sequence ID" value="SDN16735.1"/>
    <property type="molecule type" value="Genomic_DNA"/>
</dbReference>
<organism evidence="1 2">
    <name type="scientific">Lachnospira pectinoschiza</name>
    <dbReference type="NCBI Taxonomy" id="28052"/>
    <lineage>
        <taxon>Bacteria</taxon>
        <taxon>Bacillati</taxon>
        <taxon>Bacillota</taxon>
        <taxon>Clostridia</taxon>
        <taxon>Lachnospirales</taxon>
        <taxon>Lachnospiraceae</taxon>
        <taxon>Lachnospira</taxon>
    </lineage>
</organism>
<dbReference type="RefSeq" id="WP_027431385.1">
    <property type="nucleotide sequence ID" value="NZ_FNHZ01000007.1"/>
</dbReference>
<proteinExistence type="predicted"/>
<name>A0A1G9Z6Q2_9FIRM</name>
<dbReference type="Proteomes" id="UP000187651">
    <property type="component" value="Unassembled WGS sequence"/>
</dbReference>
<dbReference type="InterPro" id="IPR010368">
    <property type="entry name" value="Com_YlbF"/>
</dbReference>